<dbReference type="PRINTS" id="PR00368">
    <property type="entry name" value="FADPNR"/>
</dbReference>
<dbReference type="SUPFAM" id="SSF47473">
    <property type="entry name" value="EF-hand"/>
    <property type="match status" value="1"/>
</dbReference>
<dbReference type="PROSITE" id="PS00018">
    <property type="entry name" value="EF_HAND_1"/>
    <property type="match status" value="1"/>
</dbReference>
<evidence type="ECO:0000256" key="9">
    <source>
        <dbReference type="ARBA" id="ARBA00022827"/>
    </source>
</evidence>
<keyword evidence="13" id="KW-0560">Oxidoreductase</keyword>
<sequence>MTILSFLTRASGTFQGYPAYSKLLVLCTLSSGGLVAYSESQPDIGTPDVDPNQKEPKKKRVVVLGTGWAGTSLLKDLDASLYDVQVVSPRNYFAFTPLLPSVTVGTVEARSIVEPIRNMVKKGRGEVKYWEAECVKIDAANNNILCRSNFGNNLVGDREFLLEYDYLVIAVGAQVNTFNTPGVMENCHFLKEVEDAQKIRRSVIDCFEMAVLPGLSEEERRKNLHFVIVGGGPTGVEFAAELHDFFEEDLVKLYPMAKDLVKISVIQSGDHILNTFDERISTFAEEKFKRDGIEVQTGCRVLSVSDKDITMKMKSNGEICSIPHGLVLWSTGIGTRPVVKDFMEQIGQAHRRVLATNEWLRVKGCDNVYAIGDCATIDQRKIKEDISSIFKAADKDNSGTLTVKEFQDVIDDLLIRYPQMELYLKSMHLSDVKDLLKDPQGNDQKEVDIEGFKLALSHVDSQMKSLPATAQVAAQQGAYLSKCLNRRLQCEENPEGPLRFRDSGRHRFRPFRYKHFGQFAPLGGEQAGAELPGDWVSVGHSSQWLWYSVYASKQVSWRTRMLVVSDWTRRFIFGRDSSRI</sequence>
<evidence type="ECO:0000256" key="14">
    <source>
        <dbReference type="ARBA" id="ARBA00023027"/>
    </source>
</evidence>
<evidence type="ECO:0000256" key="12">
    <source>
        <dbReference type="ARBA" id="ARBA00022946"/>
    </source>
</evidence>
<evidence type="ECO:0000256" key="6">
    <source>
        <dbReference type="ARBA" id="ARBA00022630"/>
    </source>
</evidence>
<dbReference type="InterPro" id="IPR023753">
    <property type="entry name" value="FAD/NAD-binding_dom"/>
</dbReference>
<evidence type="ECO:0000256" key="16">
    <source>
        <dbReference type="ARBA" id="ARBA00023136"/>
    </source>
</evidence>
<dbReference type="GO" id="GO:0050136">
    <property type="term" value="F:NADH dehydrogenase (quinone) (non-electrogenic) activity"/>
    <property type="evidence" value="ECO:0007669"/>
    <property type="project" value="UniProtKB-EC"/>
</dbReference>
<gene>
    <name evidence="21" type="ORF">FSB_LOCUS6850</name>
</gene>
<comment type="similarity">
    <text evidence="4">Belongs to the NADH dehydrogenase family.</text>
</comment>
<keyword evidence="16" id="KW-0472">Membrane</keyword>
<keyword evidence="15" id="KW-0496">Mitochondrion</keyword>
<dbReference type="EC" id="1.6.5.9" evidence="5"/>
<dbReference type="InterPro" id="IPR045024">
    <property type="entry name" value="NDH-2"/>
</dbReference>
<keyword evidence="9" id="KW-0274">FAD</keyword>
<reference evidence="21" key="1">
    <citation type="submission" date="2018-02" db="EMBL/GenBank/DDBJ databases">
        <authorList>
            <person name="Cohen D.B."/>
            <person name="Kent A.D."/>
        </authorList>
    </citation>
    <scope>NUCLEOTIDE SEQUENCE</scope>
</reference>
<dbReference type="FunFam" id="3.50.50.100:FF:000002">
    <property type="entry name" value="External alternative NAD(P)H-ubiquinone oxidoreductase B1, mitochondrial"/>
    <property type="match status" value="1"/>
</dbReference>
<organism evidence="21">
    <name type="scientific">Fagus sylvatica</name>
    <name type="common">Beechnut</name>
    <dbReference type="NCBI Taxonomy" id="28930"/>
    <lineage>
        <taxon>Eukaryota</taxon>
        <taxon>Viridiplantae</taxon>
        <taxon>Streptophyta</taxon>
        <taxon>Embryophyta</taxon>
        <taxon>Tracheophyta</taxon>
        <taxon>Spermatophyta</taxon>
        <taxon>Magnoliopsida</taxon>
        <taxon>eudicotyledons</taxon>
        <taxon>Gunneridae</taxon>
        <taxon>Pentapetalae</taxon>
        <taxon>rosids</taxon>
        <taxon>fabids</taxon>
        <taxon>Fagales</taxon>
        <taxon>Fagaceae</taxon>
        <taxon>Fagus</taxon>
    </lineage>
</organism>
<comment type="cofactor">
    <cofactor evidence="1">
        <name>FAD</name>
        <dbReference type="ChEBI" id="CHEBI:57692"/>
    </cofactor>
</comment>
<dbReference type="Pfam" id="PF22366">
    <property type="entry name" value="NDH2_C"/>
    <property type="match status" value="1"/>
</dbReference>
<keyword evidence="14" id="KW-0520">NAD</keyword>
<evidence type="ECO:0000256" key="7">
    <source>
        <dbReference type="ARBA" id="ARBA00022723"/>
    </source>
</evidence>
<evidence type="ECO:0000256" key="10">
    <source>
        <dbReference type="ARBA" id="ARBA00022837"/>
    </source>
</evidence>
<evidence type="ECO:0000256" key="3">
    <source>
        <dbReference type="ARBA" id="ARBA00004275"/>
    </source>
</evidence>
<evidence type="ECO:0000313" key="21">
    <source>
        <dbReference type="EMBL" id="SPC78968.1"/>
    </source>
</evidence>
<keyword evidence="6" id="KW-0285">Flavoprotein</keyword>
<evidence type="ECO:0000256" key="2">
    <source>
        <dbReference type="ARBA" id="ARBA00004137"/>
    </source>
</evidence>
<keyword evidence="17" id="KW-0576">Peroxisome</keyword>
<dbReference type="PROSITE" id="PS50222">
    <property type="entry name" value="EF_HAND_2"/>
    <property type="match status" value="1"/>
</dbReference>
<dbReference type="InterPro" id="IPR018247">
    <property type="entry name" value="EF_Hand_1_Ca_BS"/>
</dbReference>
<dbReference type="EMBL" id="OIVN01000358">
    <property type="protein sequence ID" value="SPC78968.1"/>
    <property type="molecule type" value="Genomic_DNA"/>
</dbReference>
<keyword evidence="12" id="KW-0809">Transit peptide</keyword>
<protein>
    <recommendedName>
        <fullName evidence="5">NADH:ubiquinone reductase (non-electrogenic)</fullName>
        <ecNumber evidence="5">1.6.5.9</ecNumber>
    </recommendedName>
</protein>
<evidence type="ECO:0000259" key="20">
    <source>
        <dbReference type="PROSITE" id="PS50222"/>
    </source>
</evidence>
<keyword evidence="7" id="KW-0479">Metal-binding</keyword>
<keyword evidence="8" id="KW-0999">Mitochondrion inner membrane</keyword>
<keyword evidence="10" id="KW-0106">Calcium</keyword>
<evidence type="ECO:0000256" key="17">
    <source>
        <dbReference type="ARBA" id="ARBA00023140"/>
    </source>
</evidence>
<name>A0A2N9EVR3_FAGSY</name>
<dbReference type="InterPro" id="IPR002048">
    <property type="entry name" value="EF_hand_dom"/>
</dbReference>
<keyword evidence="11" id="KW-0521">NADP</keyword>
<evidence type="ECO:0000256" key="13">
    <source>
        <dbReference type="ARBA" id="ARBA00023002"/>
    </source>
</evidence>
<dbReference type="AlphaFoldDB" id="A0A2N9EVR3"/>
<evidence type="ECO:0000256" key="15">
    <source>
        <dbReference type="ARBA" id="ARBA00023128"/>
    </source>
</evidence>
<evidence type="ECO:0000256" key="18">
    <source>
        <dbReference type="ARBA" id="ARBA00047599"/>
    </source>
</evidence>
<dbReference type="InterPro" id="IPR054585">
    <property type="entry name" value="NDH2-like_C"/>
</dbReference>
<feature type="domain" description="EF-hand" evidence="20">
    <location>
        <begin position="381"/>
        <end position="416"/>
    </location>
</feature>
<dbReference type="GO" id="GO:0005743">
    <property type="term" value="C:mitochondrial inner membrane"/>
    <property type="evidence" value="ECO:0007669"/>
    <property type="project" value="UniProtKB-SubCell"/>
</dbReference>
<dbReference type="Gene3D" id="3.50.50.100">
    <property type="match status" value="2"/>
</dbReference>
<dbReference type="SMART" id="SM00054">
    <property type="entry name" value="EFh"/>
    <property type="match status" value="1"/>
</dbReference>
<comment type="catalytic activity">
    <reaction evidence="19">
        <text>a ubiquinone + NADH + H(+) = a ubiquinol + NAD(+)</text>
        <dbReference type="Rhea" id="RHEA:23152"/>
        <dbReference type="Rhea" id="RHEA-COMP:9565"/>
        <dbReference type="Rhea" id="RHEA-COMP:9566"/>
        <dbReference type="ChEBI" id="CHEBI:15378"/>
        <dbReference type="ChEBI" id="CHEBI:16389"/>
        <dbReference type="ChEBI" id="CHEBI:17976"/>
        <dbReference type="ChEBI" id="CHEBI:57540"/>
        <dbReference type="ChEBI" id="CHEBI:57945"/>
    </reaction>
</comment>
<evidence type="ECO:0000256" key="1">
    <source>
        <dbReference type="ARBA" id="ARBA00001974"/>
    </source>
</evidence>
<dbReference type="GO" id="GO:0005777">
    <property type="term" value="C:peroxisome"/>
    <property type="evidence" value="ECO:0007669"/>
    <property type="project" value="UniProtKB-SubCell"/>
</dbReference>
<evidence type="ECO:0000256" key="8">
    <source>
        <dbReference type="ARBA" id="ARBA00022792"/>
    </source>
</evidence>
<evidence type="ECO:0000256" key="4">
    <source>
        <dbReference type="ARBA" id="ARBA00005272"/>
    </source>
</evidence>
<dbReference type="InterPro" id="IPR036188">
    <property type="entry name" value="FAD/NAD-bd_sf"/>
</dbReference>
<accession>A0A2N9EVR3</accession>
<dbReference type="InterPro" id="IPR011992">
    <property type="entry name" value="EF-hand-dom_pair"/>
</dbReference>
<dbReference type="GO" id="GO:0005509">
    <property type="term" value="F:calcium ion binding"/>
    <property type="evidence" value="ECO:0007669"/>
    <property type="project" value="InterPro"/>
</dbReference>
<comment type="catalytic activity">
    <reaction evidence="18">
        <text>a quinone + NADH + H(+) = a quinol + NAD(+)</text>
        <dbReference type="Rhea" id="RHEA:46160"/>
        <dbReference type="ChEBI" id="CHEBI:15378"/>
        <dbReference type="ChEBI" id="CHEBI:24646"/>
        <dbReference type="ChEBI" id="CHEBI:57540"/>
        <dbReference type="ChEBI" id="CHEBI:57945"/>
        <dbReference type="ChEBI" id="CHEBI:132124"/>
        <dbReference type="EC" id="1.6.5.9"/>
    </reaction>
</comment>
<evidence type="ECO:0000256" key="19">
    <source>
        <dbReference type="ARBA" id="ARBA00049010"/>
    </source>
</evidence>
<comment type="subcellular location">
    <subcellularLocation>
        <location evidence="2">Mitochondrion inner membrane</location>
        <topology evidence="2">Peripheral membrane protein</topology>
        <orientation evidence="2">Intermembrane side</orientation>
    </subcellularLocation>
    <subcellularLocation>
        <location evidence="3">Peroxisome</location>
    </subcellularLocation>
</comment>
<proteinExistence type="inferred from homology"/>
<evidence type="ECO:0000256" key="11">
    <source>
        <dbReference type="ARBA" id="ARBA00022857"/>
    </source>
</evidence>
<dbReference type="SUPFAM" id="SSF51905">
    <property type="entry name" value="FAD/NAD(P)-binding domain"/>
    <property type="match status" value="2"/>
</dbReference>
<dbReference type="FunFam" id="3.50.50.100:FF:000008">
    <property type="entry name" value="External alternative NAD(P)H-ubiquinone oxidoreductase B1, mitochondrial"/>
    <property type="match status" value="1"/>
</dbReference>
<dbReference type="PANTHER" id="PTHR43706:SF3">
    <property type="entry name" value="EXTERNAL ALTERNATIVE NAD(P)H-UBIQUINONE OXIDOREDUCTASE B1, MITOCHONDRIAL"/>
    <property type="match status" value="1"/>
</dbReference>
<dbReference type="Pfam" id="PF07992">
    <property type="entry name" value="Pyr_redox_2"/>
    <property type="match status" value="1"/>
</dbReference>
<dbReference type="PANTHER" id="PTHR43706">
    <property type="entry name" value="NADH DEHYDROGENASE"/>
    <property type="match status" value="1"/>
</dbReference>
<evidence type="ECO:0000256" key="5">
    <source>
        <dbReference type="ARBA" id="ARBA00012637"/>
    </source>
</evidence>